<dbReference type="PANTHER" id="PTHR30404:SF0">
    <property type="entry name" value="N-ACETYLMURAMOYL-L-ALANINE AMIDASE AMIC"/>
    <property type="match status" value="1"/>
</dbReference>
<comment type="caution">
    <text evidence="3">The sequence shown here is derived from an EMBL/GenBank/DDBJ whole genome shotgun (WGS) entry which is preliminary data.</text>
</comment>
<dbReference type="GO" id="GO:0008745">
    <property type="term" value="F:N-acetylmuramoyl-L-alanine amidase activity"/>
    <property type="evidence" value="ECO:0007669"/>
    <property type="project" value="InterPro"/>
</dbReference>
<dbReference type="Gene3D" id="3.40.630.40">
    <property type="entry name" value="Zn-dependent exopeptidases"/>
    <property type="match status" value="1"/>
</dbReference>
<dbReference type="PANTHER" id="PTHR30404">
    <property type="entry name" value="N-ACETYLMURAMOYL-L-ALANINE AMIDASE"/>
    <property type="match status" value="1"/>
</dbReference>
<organism evidence="3 4">
    <name type="scientific">Ruthenibacterium lactatiformans</name>
    <dbReference type="NCBI Taxonomy" id="1550024"/>
    <lineage>
        <taxon>Bacteria</taxon>
        <taxon>Bacillati</taxon>
        <taxon>Bacillota</taxon>
        <taxon>Clostridia</taxon>
        <taxon>Eubacteriales</taxon>
        <taxon>Oscillospiraceae</taxon>
        <taxon>Ruthenibacterium</taxon>
    </lineage>
</organism>
<gene>
    <name evidence="3" type="ORF">FYJ76_14365</name>
</gene>
<proteinExistence type="predicted"/>
<dbReference type="InterPro" id="IPR050695">
    <property type="entry name" value="N-acetylmuramoyl_amidase_3"/>
</dbReference>
<keyword evidence="1" id="KW-0378">Hydrolase</keyword>
<dbReference type="AlphaFoldDB" id="A0A6I2UCJ1"/>
<evidence type="ECO:0000259" key="2">
    <source>
        <dbReference type="Pfam" id="PF01520"/>
    </source>
</evidence>
<dbReference type="Proteomes" id="UP000431913">
    <property type="component" value="Unassembled WGS sequence"/>
</dbReference>
<name>A0A6I2UCJ1_9FIRM</name>
<evidence type="ECO:0000313" key="4">
    <source>
        <dbReference type="Proteomes" id="UP000431913"/>
    </source>
</evidence>
<feature type="domain" description="MurNAc-LAA" evidence="2">
    <location>
        <begin position="6"/>
        <end position="196"/>
    </location>
</feature>
<sequence length="268" mass="28031">MSKLVVVLDPGHTQNYNKGAAADYYEGNMTLDLAQRLKAELKKYGAEVYLTRTSGAQNPSLDARGKLAITEGATLFLSLHSDASSSASTSWVTVIRSLKRPNSVALGRKLASTVAGLMSTKLSGYSGASGGVWTRKYPGYSTLDYYGVIRAAVASGNVQDAFLIEHGFHTNPNDCAFLDSSARRAELAAAEAKVIAEHYGLTASDPTAGLPSYKLGSVSRGDAERVVALAKDMGVPCMGSFTVGPISGGDAARLQALAQEIGVACSKV</sequence>
<dbReference type="GO" id="GO:0030288">
    <property type="term" value="C:outer membrane-bounded periplasmic space"/>
    <property type="evidence" value="ECO:0007669"/>
    <property type="project" value="TreeGrafter"/>
</dbReference>
<dbReference type="CDD" id="cd02696">
    <property type="entry name" value="MurNAc-LAA"/>
    <property type="match status" value="1"/>
</dbReference>
<dbReference type="GO" id="GO:0009253">
    <property type="term" value="P:peptidoglycan catabolic process"/>
    <property type="evidence" value="ECO:0007669"/>
    <property type="project" value="InterPro"/>
</dbReference>
<dbReference type="Pfam" id="PF01520">
    <property type="entry name" value="Amidase_3"/>
    <property type="match status" value="1"/>
</dbReference>
<dbReference type="RefSeq" id="WP_119980519.1">
    <property type="nucleotide sequence ID" value="NZ_CAUBBA010000004.1"/>
</dbReference>
<dbReference type="InterPro" id="IPR002508">
    <property type="entry name" value="MurNAc-LAA_cat"/>
</dbReference>
<evidence type="ECO:0000256" key="1">
    <source>
        <dbReference type="ARBA" id="ARBA00022801"/>
    </source>
</evidence>
<protein>
    <submittedName>
        <fullName evidence="3">N-acetylmuramoyl-L-alanine amidase</fullName>
    </submittedName>
</protein>
<dbReference type="SUPFAM" id="SSF53187">
    <property type="entry name" value="Zn-dependent exopeptidases"/>
    <property type="match status" value="1"/>
</dbReference>
<reference evidence="3 4" key="1">
    <citation type="submission" date="2019-08" db="EMBL/GenBank/DDBJ databases">
        <title>In-depth cultivation of the pig gut microbiome towards novel bacterial diversity and tailored functional studies.</title>
        <authorList>
            <person name="Wylensek D."/>
            <person name="Hitch T.C.A."/>
            <person name="Clavel T."/>
        </authorList>
    </citation>
    <scope>NUCLEOTIDE SEQUENCE [LARGE SCALE GENOMIC DNA]</scope>
    <source>
        <strain evidence="3 4">WCA3-601-WT-6J</strain>
    </source>
</reference>
<evidence type="ECO:0000313" key="3">
    <source>
        <dbReference type="EMBL" id="MST93101.1"/>
    </source>
</evidence>
<dbReference type="EMBL" id="VUNJ01000019">
    <property type="protein sequence ID" value="MST93101.1"/>
    <property type="molecule type" value="Genomic_DNA"/>
</dbReference>
<accession>A0A6I2UCJ1</accession>